<dbReference type="Proteomes" id="UP000479710">
    <property type="component" value="Unassembled WGS sequence"/>
</dbReference>
<feature type="compositionally biased region" description="Basic and acidic residues" evidence="1">
    <location>
        <begin position="109"/>
        <end position="121"/>
    </location>
</feature>
<proteinExistence type="predicted"/>
<reference evidence="2 3" key="1">
    <citation type="submission" date="2019-11" db="EMBL/GenBank/DDBJ databases">
        <title>Whole genome sequence of Oryza granulata.</title>
        <authorList>
            <person name="Li W."/>
        </authorList>
    </citation>
    <scope>NUCLEOTIDE SEQUENCE [LARGE SCALE GENOMIC DNA]</scope>
    <source>
        <strain evidence="3">cv. Menghai</strain>
        <tissue evidence="2">Leaf</tissue>
    </source>
</reference>
<feature type="compositionally biased region" description="Low complexity" evidence="1">
    <location>
        <begin position="96"/>
        <end position="106"/>
    </location>
</feature>
<name>A0A6G1BWI7_9ORYZ</name>
<accession>A0A6G1BWI7</accession>
<organism evidence="2 3">
    <name type="scientific">Oryza meyeriana var. granulata</name>
    <dbReference type="NCBI Taxonomy" id="110450"/>
    <lineage>
        <taxon>Eukaryota</taxon>
        <taxon>Viridiplantae</taxon>
        <taxon>Streptophyta</taxon>
        <taxon>Embryophyta</taxon>
        <taxon>Tracheophyta</taxon>
        <taxon>Spermatophyta</taxon>
        <taxon>Magnoliopsida</taxon>
        <taxon>Liliopsida</taxon>
        <taxon>Poales</taxon>
        <taxon>Poaceae</taxon>
        <taxon>BOP clade</taxon>
        <taxon>Oryzoideae</taxon>
        <taxon>Oryzeae</taxon>
        <taxon>Oryzinae</taxon>
        <taxon>Oryza</taxon>
        <taxon>Oryza meyeriana</taxon>
    </lineage>
</organism>
<evidence type="ECO:0000256" key="1">
    <source>
        <dbReference type="SAM" id="MobiDB-lite"/>
    </source>
</evidence>
<gene>
    <name evidence="2" type="ORF">E2562_012518</name>
</gene>
<comment type="caution">
    <text evidence="2">The sequence shown here is derived from an EMBL/GenBank/DDBJ whole genome shotgun (WGS) entry which is preliminary data.</text>
</comment>
<evidence type="ECO:0000313" key="3">
    <source>
        <dbReference type="Proteomes" id="UP000479710"/>
    </source>
</evidence>
<evidence type="ECO:0000313" key="2">
    <source>
        <dbReference type="EMBL" id="KAF0892047.1"/>
    </source>
</evidence>
<sequence>MATMTRVDVAALADGNERREAQRTTTMLTMQRPACEARRRRLRASAFYLGAAHWAAGGDGGAAAEAGDGTGGRRWRTVRKGGGSRGEAVEQERRPATTCGNTATGGARLGERKGKGRHEGSEYGLGKAKMWPRRRFWSGSGRGNGGIVGAIQRRFSGKWGDGDGRNFENIVRS</sequence>
<keyword evidence="3" id="KW-1185">Reference proteome</keyword>
<evidence type="ECO:0008006" key="4">
    <source>
        <dbReference type="Google" id="ProtNLM"/>
    </source>
</evidence>
<feature type="region of interest" description="Disordered" evidence="1">
    <location>
        <begin position="59"/>
        <end position="123"/>
    </location>
</feature>
<dbReference type="AlphaFoldDB" id="A0A6G1BWI7"/>
<dbReference type="EMBL" id="SPHZ02000011">
    <property type="protein sequence ID" value="KAF0892047.1"/>
    <property type="molecule type" value="Genomic_DNA"/>
</dbReference>
<protein>
    <recommendedName>
        <fullName evidence="4">DUF834 domain-containing protein</fullName>
    </recommendedName>
</protein>